<evidence type="ECO:0000313" key="1">
    <source>
        <dbReference type="EMBL" id="JAE10136.1"/>
    </source>
</evidence>
<dbReference type="AlphaFoldDB" id="A0A0A9FJ68"/>
<organism evidence="1">
    <name type="scientific">Arundo donax</name>
    <name type="common">Giant reed</name>
    <name type="synonym">Donax arundinaceus</name>
    <dbReference type="NCBI Taxonomy" id="35708"/>
    <lineage>
        <taxon>Eukaryota</taxon>
        <taxon>Viridiplantae</taxon>
        <taxon>Streptophyta</taxon>
        <taxon>Embryophyta</taxon>
        <taxon>Tracheophyta</taxon>
        <taxon>Spermatophyta</taxon>
        <taxon>Magnoliopsida</taxon>
        <taxon>Liliopsida</taxon>
        <taxon>Poales</taxon>
        <taxon>Poaceae</taxon>
        <taxon>PACMAD clade</taxon>
        <taxon>Arundinoideae</taxon>
        <taxon>Arundineae</taxon>
        <taxon>Arundo</taxon>
    </lineage>
</organism>
<proteinExistence type="predicted"/>
<reference evidence="1" key="1">
    <citation type="submission" date="2014-09" db="EMBL/GenBank/DDBJ databases">
        <authorList>
            <person name="Magalhaes I.L.F."/>
            <person name="Oliveira U."/>
            <person name="Santos F.R."/>
            <person name="Vidigal T.H.D.A."/>
            <person name="Brescovit A.D."/>
            <person name="Santos A.J."/>
        </authorList>
    </citation>
    <scope>NUCLEOTIDE SEQUENCE</scope>
    <source>
        <tissue evidence="1">Shoot tissue taken approximately 20 cm above the soil surface</tissue>
    </source>
</reference>
<name>A0A0A9FJ68_ARUDO</name>
<accession>A0A0A9FJ68</accession>
<reference evidence="1" key="2">
    <citation type="journal article" date="2015" name="Data Brief">
        <title>Shoot transcriptome of the giant reed, Arundo donax.</title>
        <authorList>
            <person name="Barrero R.A."/>
            <person name="Guerrero F.D."/>
            <person name="Moolhuijzen P."/>
            <person name="Goolsby J.A."/>
            <person name="Tidwell J."/>
            <person name="Bellgard S.E."/>
            <person name="Bellgard M.I."/>
        </authorList>
    </citation>
    <scope>NUCLEOTIDE SEQUENCE</scope>
    <source>
        <tissue evidence="1">Shoot tissue taken approximately 20 cm above the soil surface</tissue>
    </source>
</reference>
<dbReference type="EMBL" id="GBRH01187760">
    <property type="protein sequence ID" value="JAE10136.1"/>
    <property type="molecule type" value="Transcribed_RNA"/>
</dbReference>
<protein>
    <submittedName>
        <fullName evidence="1">Uncharacterized protein</fullName>
    </submittedName>
</protein>
<sequence length="58" mass="6570">MKDLPESLAPQLVTALQALSETSLTETRGRHHELPRVEVVARVGRQPHLFFLESCMDQ</sequence>